<feature type="non-terminal residue" evidence="1">
    <location>
        <position position="1"/>
    </location>
</feature>
<evidence type="ECO:0000313" key="2">
    <source>
        <dbReference type="Proteomes" id="UP000789366"/>
    </source>
</evidence>
<dbReference type="Proteomes" id="UP000789366">
    <property type="component" value="Unassembled WGS sequence"/>
</dbReference>
<organism evidence="1 2">
    <name type="scientific">Cetraspora pellucida</name>
    <dbReference type="NCBI Taxonomy" id="1433469"/>
    <lineage>
        <taxon>Eukaryota</taxon>
        <taxon>Fungi</taxon>
        <taxon>Fungi incertae sedis</taxon>
        <taxon>Mucoromycota</taxon>
        <taxon>Glomeromycotina</taxon>
        <taxon>Glomeromycetes</taxon>
        <taxon>Diversisporales</taxon>
        <taxon>Gigasporaceae</taxon>
        <taxon>Cetraspora</taxon>
    </lineage>
</organism>
<dbReference type="EMBL" id="CAJVPW010027476">
    <property type="protein sequence ID" value="CAG8715670.1"/>
    <property type="molecule type" value="Genomic_DNA"/>
</dbReference>
<sequence length="124" mass="13859">FNLYDSTMPSSISLPQNPSNLSLSYLKSLKNVEDIQECLRILDLEENQVDANLDELLEKGSQLETELDKLKILGPQLDTLLSQAASLLNTINATSTVAERISAQVRQLDLEQSRVQQSIKEVED</sequence>
<gene>
    <name evidence="1" type="ORF">SPELUC_LOCUS12100</name>
</gene>
<proteinExistence type="predicted"/>
<keyword evidence="2" id="KW-1185">Reference proteome</keyword>
<evidence type="ECO:0000313" key="1">
    <source>
        <dbReference type="EMBL" id="CAG8715670.1"/>
    </source>
</evidence>
<feature type="non-terminal residue" evidence="1">
    <location>
        <position position="124"/>
    </location>
</feature>
<reference evidence="1" key="1">
    <citation type="submission" date="2021-06" db="EMBL/GenBank/DDBJ databases">
        <authorList>
            <person name="Kallberg Y."/>
            <person name="Tangrot J."/>
            <person name="Rosling A."/>
        </authorList>
    </citation>
    <scope>NUCLEOTIDE SEQUENCE</scope>
    <source>
        <strain evidence="1">28 12/20/2015</strain>
    </source>
</reference>
<accession>A0ACA9PMC3</accession>
<protein>
    <submittedName>
        <fullName evidence="1">12360_t:CDS:1</fullName>
    </submittedName>
</protein>
<name>A0ACA9PMC3_9GLOM</name>
<comment type="caution">
    <text evidence="1">The sequence shown here is derived from an EMBL/GenBank/DDBJ whole genome shotgun (WGS) entry which is preliminary data.</text>
</comment>